<dbReference type="InterPro" id="IPR003439">
    <property type="entry name" value="ABC_transporter-like_ATP-bd"/>
</dbReference>
<feature type="transmembrane region" description="Helical" evidence="8">
    <location>
        <begin position="223"/>
        <end position="245"/>
    </location>
</feature>
<feature type="domain" description="ABC transporter family G" evidence="11">
    <location>
        <begin position="46"/>
        <end position="106"/>
    </location>
</feature>
<feature type="region of interest" description="Disordered" evidence="7">
    <location>
        <begin position="611"/>
        <end position="630"/>
    </location>
</feature>
<keyword evidence="6 8" id="KW-0472">Membrane</keyword>
<evidence type="ECO:0000259" key="11">
    <source>
        <dbReference type="Pfam" id="PF19055"/>
    </source>
</evidence>
<comment type="subcellular location">
    <subcellularLocation>
        <location evidence="1">Membrane</location>
        <topology evidence="1">Multi-pass membrane protein</topology>
    </subcellularLocation>
</comment>
<feature type="transmembrane region" description="Helical" evidence="8">
    <location>
        <begin position="299"/>
        <end position="323"/>
    </location>
</feature>
<evidence type="ECO:0000256" key="2">
    <source>
        <dbReference type="ARBA" id="ARBA00005814"/>
    </source>
</evidence>
<dbReference type="EMBL" id="CAJOBF010007971">
    <property type="protein sequence ID" value="CAF4245496.1"/>
    <property type="molecule type" value="Genomic_DNA"/>
</dbReference>
<evidence type="ECO:0000313" key="13">
    <source>
        <dbReference type="Proteomes" id="UP000663842"/>
    </source>
</evidence>
<evidence type="ECO:0000256" key="1">
    <source>
        <dbReference type="ARBA" id="ARBA00004141"/>
    </source>
</evidence>
<feature type="domain" description="ABC transporter family G" evidence="11">
    <location>
        <begin position="553"/>
        <end position="617"/>
    </location>
</feature>
<feature type="transmembrane region" description="Helical" evidence="8">
    <location>
        <begin position="335"/>
        <end position="364"/>
    </location>
</feature>
<evidence type="ECO:0000313" key="12">
    <source>
        <dbReference type="EMBL" id="CAF4245496.1"/>
    </source>
</evidence>
<evidence type="ECO:0000256" key="8">
    <source>
        <dbReference type="SAM" id="Phobius"/>
    </source>
</evidence>
<protein>
    <recommendedName>
        <fullName evidence="14">ATP-binding cassette sub-family G member 2</fullName>
    </recommendedName>
</protein>
<organism evidence="12 13">
    <name type="scientific">Rotaria magnacalcarata</name>
    <dbReference type="NCBI Taxonomy" id="392030"/>
    <lineage>
        <taxon>Eukaryota</taxon>
        <taxon>Metazoa</taxon>
        <taxon>Spiralia</taxon>
        <taxon>Gnathifera</taxon>
        <taxon>Rotifera</taxon>
        <taxon>Eurotatoria</taxon>
        <taxon>Bdelloidea</taxon>
        <taxon>Philodinida</taxon>
        <taxon>Philodinidae</taxon>
        <taxon>Rotaria</taxon>
    </lineage>
</organism>
<dbReference type="InterPro" id="IPR013525">
    <property type="entry name" value="ABC2_TM"/>
</dbReference>
<feature type="transmembrane region" description="Helical" evidence="8">
    <location>
        <begin position="417"/>
        <end position="437"/>
    </location>
</feature>
<evidence type="ECO:0000259" key="10">
    <source>
        <dbReference type="Pfam" id="PF01061"/>
    </source>
</evidence>
<keyword evidence="5 8" id="KW-1133">Transmembrane helix</keyword>
<feature type="transmembrane region" description="Helical" evidence="8">
    <location>
        <begin position="266"/>
        <end position="293"/>
    </location>
</feature>
<dbReference type="GO" id="GO:0016887">
    <property type="term" value="F:ATP hydrolysis activity"/>
    <property type="evidence" value="ECO:0007669"/>
    <property type="project" value="InterPro"/>
</dbReference>
<keyword evidence="3" id="KW-0813">Transport</keyword>
<feature type="compositionally biased region" description="Polar residues" evidence="7">
    <location>
        <begin position="611"/>
        <end position="624"/>
    </location>
</feature>
<dbReference type="Gene3D" id="3.40.50.300">
    <property type="entry name" value="P-loop containing nucleotide triphosphate hydrolases"/>
    <property type="match status" value="3"/>
</dbReference>
<accession>A0A820EAQ4</accession>
<dbReference type="InterPro" id="IPR027417">
    <property type="entry name" value="P-loop_NTPase"/>
</dbReference>
<evidence type="ECO:0000256" key="7">
    <source>
        <dbReference type="SAM" id="MobiDB-lite"/>
    </source>
</evidence>
<gene>
    <name evidence="12" type="ORF">UXM345_LOCUS30430</name>
</gene>
<dbReference type="GO" id="GO:0140359">
    <property type="term" value="F:ABC-type transporter activity"/>
    <property type="evidence" value="ECO:0007669"/>
    <property type="project" value="InterPro"/>
</dbReference>
<sequence>MELVLSPRILFLDEPTTGLDSSMARSVMECLQKLSRTGRTIVFSIHQPRYSIFKLFDSLYLLAAGRCIYHGPADGVLSFFSSVGFPCEEHNNPADFIIDVAQGDRLPLSTRHPDDMDVDTLESPIALHLYQEYMKTSIYKSIQAQLPEKISLSDENDINDLRITKKSRLHDMYYVSQRTLRNSYRNPSLSILQVVISIVLGTLVGLIYLNIANTTGVGVKNRVGGVFFIIANQVFLNLSALELFIKERVLFAHENASGYYHVITYFLAKIICDIIPLRTIPSLTFSIVVYFMMGLQRTAAKFFIFFFFIWLTTICSSALCFLVSASVRNFGVADLIAALFCGLTLLFSGLLVEVSSVVVFLQWIQYISIFAYGTNALLINEFTGLTLCYSNSTNLCTKSGSDVLTDLDITHGTDWDLWKNAVALIAIIVGFLILTYVQLRRMNAIMGPTGCGKSSLLDLLADRKDRQGFEGEILLNGQIRTHNYKSHVGYVVQDDIVCGNLTVKENLMFSANVRLSTEYSTIEKSLDSSMARSVMECLHHLSRTGCTIVFSIHQPRYSIFKLFDTLFSLSAGRCTYHGPTDSVLNFFSSVGFSCEEHNNPAEFLLDVTQGDRQQPSTQQQNNIAFNEEHS</sequence>
<evidence type="ECO:0000259" key="9">
    <source>
        <dbReference type="Pfam" id="PF00005"/>
    </source>
</evidence>
<dbReference type="Proteomes" id="UP000663842">
    <property type="component" value="Unassembled WGS sequence"/>
</dbReference>
<dbReference type="PANTHER" id="PTHR48041">
    <property type="entry name" value="ABC TRANSPORTER G FAMILY MEMBER 28"/>
    <property type="match status" value="1"/>
</dbReference>
<dbReference type="PANTHER" id="PTHR48041:SF116">
    <property type="entry name" value="PROTEIN BROWN"/>
    <property type="match status" value="1"/>
</dbReference>
<evidence type="ECO:0000256" key="6">
    <source>
        <dbReference type="ARBA" id="ARBA00023136"/>
    </source>
</evidence>
<evidence type="ECO:0000256" key="5">
    <source>
        <dbReference type="ARBA" id="ARBA00022989"/>
    </source>
</evidence>
<feature type="transmembrane region" description="Helical" evidence="8">
    <location>
        <begin position="191"/>
        <end position="211"/>
    </location>
</feature>
<feature type="domain" description="ABC-2 type transporter transmembrane" evidence="10">
    <location>
        <begin position="173"/>
        <end position="382"/>
    </location>
</feature>
<dbReference type="InterPro" id="IPR050352">
    <property type="entry name" value="ABCG_transporters"/>
</dbReference>
<dbReference type="SUPFAM" id="SSF52540">
    <property type="entry name" value="P-loop containing nucleoside triphosphate hydrolases"/>
    <property type="match status" value="2"/>
</dbReference>
<proteinExistence type="inferred from homology"/>
<comment type="caution">
    <text evidence="12">The sequence shown here is derived from an EMBL/GenBank/DDBJ whole genome shotgun (WGS) entry which is preliminary data.</text>
</comment>
<dbReference type="Pfam" id="PF01061">
    <property type="entry name" value="ABC2_membrane"/>
    <property type="match status" value="1"/>
</dbReference>
<dbReference type="GO" id="GO:0005886">
    <property type="term" value="C:plasma membrane"/>
    <property type="evidence" value="ECO:0007669"/>
    <property type="project" value="TreeGrafter"/>
</dbReference>
<keyword evidence="4 8" id="KW-0812">Transmembrane</keyword>
<name>A0A820EAQ4_9BILA</name>
<dbReference type="Pfam" id="PF00005">
    <property type="entry name" value="ABC_tran"/>
    <property type="match status" value="1"/>
</dbReference>
<comment type="similarity">
    <text evidence="2">Belongs to the ABC transporter superfamily. ABCG family. Eye pigment precursor importer (TC 3.A.1.204) subfamily.</text>
</comment>
<dbReference type="GO" id="GO:0005524">
    <property type="term" value="F:ATP binding"/>
    <property type="evidence" value="ECO:0007669"/>
    <property type="project" value="InterPro"/>
</dbReference>
<dbReference type="AlphaFoldDB" id="A0A820EAQ4"/>
<dbReference type="Pfam" id="PF19055">
    <property type="entry name" value="ABC2_membrane_7"/>
    <property type="match status" value="2"/>
</dbReference>
<feature type="domain" description="ABC transporter" evidence="9">
    <location>
        <begin position="441"/>
        <end position="529"/>
    </location>
</feature>
<evidence type="ECO:0008006" key="14">
    <source>
        <dbReference type="Google" id="ProtNLM"/>
    </source>
</evidence>
<evidence type="ECO:0000256" key="4">
    <source>
        <dbReference type="ARBA" id="ARBA00022692"/>
    </source>
</evidence>
<dbReference type="InterPro" id="IPR043926">
    <property type="entry name" value="ABCG_dom"/>
</dbReference>
<reference evidence="12" key="1">
    <citation type="submission" date="2021-02" db="EMBL/GenBank/DDBJ databases">
        <authorList>
            <person name="Nowell W R."/>
        </authorList>
    </citation>
    <scope>NUCLEOTIDE SEQUENCE</scope>
</reference>
<evidence type="ECO:0000256" key="3">
    <source>
        <dbReference type="ARBA" id="ARBA00022448"/>
    </source>
</evidence>